<dbReference type="OrthoDB" id="3056127at2759"/>
<dbReference type="AlphaFoldDB" id="A0A6A4I2N3"/>
<proteinExistence type="predicted"/>
<protein>
    <submittedName>
        <fullName evidence="1">Uncharacterized protein</fullName>
    </submittedName>
</protein>
<gene>
    <name evidence="1" type="ORF">BT96DRAFT_989495</name>
</gene>
<sequence length="137" mass="14980">MAQMQHDSPKKNRLIGAIEAGRSVSSAADYAGIPRSTASDIWWKYQSTGSTHNKPHNGCPKKLTHRTKQELVRRAQPGYQHLNSSAVFGSSWVPLEGCEEGAILEGGAEEEENGLGRGAERIRHVKSDLVGRVLHLP</sequence>
<evidence type="ECO:0000313" key="1">
    <source>
        <dbReference type="EMBL" id="KAE9404220.1"/>
    </source>
</evidence>
<dbReference type="SUPFAM" id="SSF46689">
    <property type="entry name" value="Homeodomain-like"/>
    <property type="match status" value="1"/>
</dbReference>
<reference evidence="1" key="1">
    <citation type="journal article" date="2019" name="Environ. Microbiol.">
        <title>Fungal ecological strategies reflected in gene transcription - a case study of two litter decomposers.</title>
        <authorList>
            <person name="Barbi F."/>
            <person name="Kohler A."/>
            <person name="Barry K."/>
            <person name="Baskaran P."/>
            <person name="Daum C."/>
            <person name="Fauchery L."/>
            <person name="Ihrmark K."/>
            <person name="Kuo A."/>
            <person name="LaButti K."/>
            <person name="Lipzen A."/>
            <person name="Morin E."/>
            <person name="Grigoriev I.V."/>
            <person name="Henrissat B."/>
            <person name="Lindahl B."/>
            <person name="Martin F."/>
        </authorList>
    </citation>
    <scope>NUCLEOTIDE SEQUENCE</scope>
    <source>
        <strain evidence="1">JB14</strain>
    </source>
</reference>
<evidence type="ECO:0000313" key="2">
    <source>
        <dbReference type="Proteomes" id="UP000799118"/>
    </source>
</evidence>
<keyword evidence="2" id="KW-1185">Reference proteome</keyword>
<accession>A0A6A4I2N3</accession>
<dbReference type="EMBL" id="ML769418">
    <property type="protein sequence ID" value="KAE9404220.1"/>
    <property type="molecule type" value="Genomic_DNA"/>
</dbReference>
<organism evidence="1 2">
    <name type="scientific">Gymnopus androsaceus JB14</name>
    <dbReference type="NCBI Taxonomy" id="1447944"/>
    <lineage>
        <taxon>Eukaryota</taxon>
        <taxon>Fungi</taxon>
        <taxon>Dikarya</taxon>
        <taxon>Basidiomycota</taxon>
        <taxon>Agaricomycotina</taxon>
        <taxon>Agaricomycetes</taxon>
        <taxon>Agaricomycetidae</taxon>
        <taxon>Agaricales</taxon>
        <taxon>Marasmiineae</taxon>
        <taxon>Omphalotaceae</taxon>
        <taxon>Gymnopus</taxon>
    </lineage>
</organism>
<dbReference type="Proteomes" id="UP000799118">
    <property type="component" value="Unassembled WGS sequence"/>
</dbReference>
<dbReference type="InterPro" id="IPR009057">
    <property type="entry name" value="Homeodomain-like_sf"/>
</dbReference>
<name>A0A6A4I2N3_9AGAR</name>